<dbReference type="Proteomes" id="UP000275408">
    <property type="component" value="Unassembled WGS sequence"/>
</dbReference>
<evidence type="ECO:0000313" key="2">
    <source>
        <dbReference type="Proteomes" id="UP000275408"/>
    </source>
</evidence>
<comment type="caution">
    <text evidence="1">The sequence shown here is derived from an EMBL/GenBank/DDBJ whole genome shotgun (WGS) entry which is preliminary data.</text>
</comment>
<keyword evidence="2" id="KW-1185">Reference proteome</keyword>
<sequence>MTVNALPKRYVLSRMIFIGSFVISGLRGNLNVAVGAMVSNHTVVVDGEILCRFDEFSTNDFDDQELCNLLSECEQRPNGSGNR</sequence>
<protein>
    <submittedName>
        <fullName evidence="1">Uncharacterized protein</fullName>
    </submittedName>
</protein>
<dbReference type="AlphaFoldDB" id="A0A3M6U1H5"/>
<organism evidence="1 2">
    <name type="scientific">Pocillopora damicornis</name>
    <name type="common">Cauliflower coral</name>
    <name type="synonym">Millepora damicornis</name>
    <dbReference type="NCBI Taxonomy" id="46731"/>
    <lineage>
        <taxon>Eukaryota</taxon>
        <taxon>Metazoa</taxon>
        <taxon>Cnidaria</taxon>
        <taxon>Anthozoa</taxon>
        <taxon>Hexacorallia</taxon>
        <taxon>Scleractinia</taxon>
        <taxon>Astrocoeniina</taxon>
        <taxon>Pocilloporidae</taxon>
        <taxon>Pocillopora</taxon>
    </lineage>
</organism>
<evidence type="ECO:0000313" key="1">
    <source>
        <dbReference type="EMBL" id="RMX47533.1"/>
    </source>
</evidence>
<proteinExistence type="predicted"/>
<name>A0A3M6U1H5_POCDA</name>
<dbReference type="EMBL" id="RCHS01002416">
    <property type="protein sequence ID" value="RMX47533.1"/>
    <property type="molecule type" value="Genomic_DNA"/>
</dbReference>
<accession>A0A3M6U1H5</accession>
<gene>
    <name evidence="1" type="ORF">pdam_00002185</name>
</gene>
<reference evidence="1 2" key="1">
    <citation type="journal article" date="2018" name="Sci. Rep.">
        <title>Comparative analysis of the Pocillopora damicornis genome highlights role of immune system in coral evolution.</title>
        <authorList>
            <person name="Cunning R."/>
            <person name="Bay R.A."/>
            <person name="Gillette P."/>
            <person name="Baker A.C."/>
            <person name="Traylor-Knowles N."/>
        </authorList>
    </citation>
    <scope>NUCLEOTIDE SEQUENCE [LARGE SCALE GENOMIC DNA]</scope>
    <source>
        <strain evidence="1">RSMAS</strain>
        <tissue evidence="1">Whole animal</tissue>
    </source>
</reference>